<reference evidence="2 3" key="1">
    <citation type="journal article" date="2015" name="Int. J. Syst. Evol. Microbiol.">
        <title>Micromonospora costi sp. nov., isolated from a leaf of Costus speciosus.</title>
        <authorList>
            <person name="Thawai C."/>
        </authorList>
    </citation>
    <scope>NUCLEOTIDE SEQUENCE [LARGE SCALE GENOMIC DNA]</scope>
    <source>
        <strain evidence="2 3">CS1-12</strain>
    </source>
</reference>
<name>A0A3B0A0U8_9ACTN</name>
<evidence type="ECO:0000313" key="3">
    <source>
        <dbReference type="Proteomes" id="UP000279968"/>
    </source>
</evidence>
<feature type="compositionally biased region" description="Low complexity" evidence="1">
    <location>
        <begin position="1"/>
        <end position="17"/>
    </location>
</feature>
<dbReference type="EMBL" id="RBAN01000003">
    <property type="protein sequence ID" value="RKN54089.1"/>
    <property type="molecule type" value="Genomic_DNA"/>
</dbReference>
<evidence type="ECO:0000256" key="1">
    <source>
        <dbReference type="SAM" id="MobiDB-lite"/>
    </source>
</evidence>
<gene>
    <name evidence="2" type="ORF">D7193_18855</name>
</gene>
<dbReference type="Proteomes" id="UP000279968">
    <property type="component" value="Unassembled WGS sequence"/>
</dbReference>
<feature type="region of interest" description="Disordered" evidence="1">
    <location>
        <begin position="56"/>
        <end position="82"/>
    </location>
</feature>
<evidence type="ECO:0000313" key="2">
    <source>
        <dbReference type="EMBL" id="RKN54089.1"/>
    </source>
</evidence>
<accession>A0A3B0A0U8</accession>
<feature type="compositionally biased region" description="Pro residues" evidence="1">
    <location>
        <begin position="28"/>
        <end position="41"/>
    </location>
</feature>
<keyword evidence="3" id="KW-1185">Reference proteome</keyword>
<comment type="caution">
    <text evidence="2">The sequence shown here is derived from an EMBL/GenBank/DDBJ whole genome shotgun (WGS) entry which is preliminary data.</text>
</comment>
<protein>
    <submittedName>
        <fullName evidence="2">Uncharacterized protein</fullName>
    </submittedName>
</protein>
<dbReference type="AlphaFoldDB" id="A0A3B0A0U8"/>
<proteinExistence type="predicted"/>
<organism evidence="2 3">
    <name type="scientific">Micromonospora costi</name>
    <dbReference type="NCBI Taxonomy" id="1530042"/>
    <lineage>
        <taxon>Bacteria</taxon>
        <taxon>Bacillati</taxon>
        <taxon>Actinomycetota</taxon>
        <taxon>Actinomycetes</taxon>
        <taxon>Micromonosporales</taxon>
        <taxon>Micromonosporaceae</taxon>
        <taxon>Micromonospora</taxon>
    </lineage>
</organism>
<sequence>MSPARSSSPSSTRGSTAQPAPKTQNPSNPAPARPRPPPPPRDLAVCARAFGVKAAYRGPKVQDRGAGGSGQAFTRRVGWSDR</sequence>
<feature type="region of interest" description="Disordered" evidence="1">
    <location>
        <begin position="1"/>
        <end position="43"/>
    </location>
</feature>